<feature type="transmembrane region" description="Helical" evidence="1">
    <location>
        <begin position="197"/>
        <end position="214"/>
    </location>
</feature>
<feature type="transmembrane region" description="Helical" evidence="1">
    <location>
        <begin position="92"/>
        <end position="109"/>
    </location>
</feature>
<dbReference type="Pfam" id="PF06912">
    <property type="entry name" value="DUF1275"/>
    <property type="match status" value="1"/>
</dbReference>
<sequence length="223" mass="24989">MKRAKQTSESIELGILLALSGGFMDAYSYLARGQVFANAQTGNMLLFGVNLARGQFQHALHYLCPVLAFGLGIFLAEFVHFQKIQKVHWRQVTLLIEIIILFGVGYISFEQNLLANSLTSFACGLQVQAFRKIHGKGYATTMCIGNLRTGTHEMCNYLCTKKVQHLQSGLLYYSIILTFIIGAILGNFCIQIFSAKAIWISVSLLILAFILMFIDREKDEAFQ</sequence>
<evidence type="ECO:0000313" key="4">
    <source>
        <dbReference type="Proteomes" id="UP000265489"/>
    </source>
</evidence>
<dbReference type="InterPro" id="IPR010699">
    <property type="entry name" value="DUF1275"/>
</dbReference>
<dbReference type="RefSeq" id="WP_118319825.1">
    <property type="nucleotide sequence ID" value="NZ_CATXNH010000056.1"/>
</dbReference>
<dbReference type="GeneID" id="66578669"/>
<dbReference type="Proteomes" id="UP000285274">
    <property type="component" value="Unassembled WGS sequence"/>
</dbReference>
<evidence type="ECO:0000313" key="5">
    <source>
        <dbReference type="Proteomes" id="UP000285274"/>
    </source>
</evidence>
<dbReference type="EMBL" id="QRVM01000015">
    <property type="protein sequence ID" value="RGS47195.1"/>
    <property type="molecule type" value="Genomic_DNA"/>
</dbReference>
<evidence type="ECO:0000256" key="1">
    <source>
        <dbReference type="SAM" id="Phobius"/>
    </source>
</evidence>
<dbReference type="PANTHER" id="PTHR37314">
    <property type="entry name" value="SLR0142 PROTEIN"/>
    <property type="match status" value="1"/>
</dbReference>
<keyword evidence="1" id="KW-0812">Transmembrane</keyword>
<name>A0A395WAY0_9FIRM</name>
<organism evidence="3 4">
    <name type="scientific">Holdemanella biformis</name>
    <dbReference type="NCBI Taxonomy" id="1735"/>
    <lineage>
        <taxon>Bacteria</taxon>
        <taxon>Bacillati</taxon>
        <taxon>Bacillota</taxon>
        <taxon>Erysipelotrichia</taxon>
        <taxon>Erysipelotrichales</taxon>
        <taxon>Erysipelotrichaceae</taxon>
        <taxon>Holdemanella</taxon>
    </lineage>
</organism>
<dbReference type="EMBL" id="QRYQ01000002">
    <property type="protein sequence ID" value="RGU93864.1"/>
    <property type="molecule type" value="Genomic_DNA"/>
</dbReference>
<evidence type="ECO:0000313" key="3">
    <source>
        <dbReference type="EMBL" id="RGU93864.1"/>
    </source>
</evidence>
<keyword evidence="1" id="KW-1133">Transmembrane helix</keyword>
<protein>
    <submittedName>
        <fullName evidence="3">DUF1275 domain-containing protein</fullName>
    </submittedName>
</protein>
<accession>A0A395WAY0</accession>
<evidence type="ECO:0000313" key="2">
    <source>
        <dbReference type="EMBL" id="RGS47195.1"/>
    </source>
</evidence>
<feature type="transmembrane region" description="Helical" evidence="1">
    <location>
        <begin position="59"/>
        <end position="80"/>
    </location>
</feature>
<dbReference type="AlphaFoldDB" id="A0A395WAY0"/>
<keyword evidence="1" id="KW-0472">Membrane</keyword>
<dbReference type="Proteomes" id="UP000265489">
    <property type="component" value="Unassembled WGS sequence"/>
</dbReference>
<feature type="transmembrane region" description="Helical" evidence="1">
    <location>
        <begin position="170"/>
        <end position="190"/>
    </location>
</feature>
<gene>
    <name evidence="3" type="ORF">DWW32_02280</name>
    <name evidence="2" type="ORF">DWX92_04820</name>
</gene>
<comment type="caution">
    <text evidence="3">The sequence shown here is derived from an EMBL/GenBank/DDBJ whole genome shotgun (WGS) entry which is preliminary data.</text>
</comment>
<dbReference type="PANTHER" id="PTHR37314:SF4">
    <property type="entry name" value="UPF0700 TRANSMEMBRANE PROTEIN YOAK"/>
    <property type="match status" value="1"/>
</dbReference>
<proteinExistence type="predicted"/>
<reference evidence="4 5" key="1">
    <citation type="submission" date="2018-08" db="EMBL/GenBank/DDBJ databases">
        <title>A genome reference for cultivated species of the human gut microbiota.</title>
        <authorList>
            <person name="Zou Y."/>
            <person name="Xue W."/>
            <person name="Luo G."/>
        </authorList>
    </citation>
    <scope>NUCLEOTIDE SEQUENCE [LARGE SCALE GENOMIC DNA]</scope>
    <source>
        <strain evidence="3 4">AF15-20</strain>
        <strain evidence="2 5">AF22-10AC</strain>
    </source>
</reference>